<keyword evidence="3" id="KW-0238">DNA-binding</keyword>
<keyword evidence="1" id="KW-1133">Transmembrane helix</keyword>
<dbReference type="Gene3D" id="2.40.50.1020">
    <property type="entry name" value="LytTr DNA-binding domain"/>
    <property type="match status" value="1"/>
</dbReference>
<organism evidence="3 4">
    <name type="scientific">Roseibium porphyridii</name>
    <dbReference type="NCBI Taxonomy" id="2866279"/>
    <lineage>
        <taxon>Bacteria</taxon>
        <taxon>Pseudomonadati</taxon>
        <taxon>Pseudomonadota</taxon>
        <taxon>Alphaproteobacteria</taxon>
        <taxon>Hyphomicrobiales</taxon>
        <taxon>Stappiaceae</taxon>
        <taxon>Roseibium</taxon>
    </lineage>
</organism>
<gene>
    <name evidence="3" type="ORF">K1718_00135</name>
</gene>
<feature type="domain" description="HTH LytTR-type" evidence="2">
    <location>
        <begin position="191"/>
        <end position="277"/>
    </location>
</feature>
<sequence length="279" mass="31233">MKAASRQMSGSFVSGPATGRFYSAGVTLLPYMIASITLALTFASSGAYDTDDLTAPHRAILWTVVCSLIVFQAFITDTWFERLVNIGKASSAVRAFGSILATCLLTTVELYALKFTPLLPKAHDPFLDLFLFVLMPVSTIAISVILYRRTSGRRYRSHDRQRLNDEHSTPPLGLEPDASARPAGWPLAPALLVHACDHYLEIWTSRGKVFLKGRMTDAVDYLSDAEGAQVHRSWWVSRSAARSIERQGRDWFIITDIREPIPVSRGRTKQLRDLDWPFQ</sequence>
<keyword evidence="1" id="KW-0472">Membrane</keyword>
<keyword evidence="4" id="KW-1185">Reference proteome</keyword>
<feature type="transmembrane region" description="Helical" evidence="1">
    <location>
        <begin position="125"/>
        <end position="147"/>
    </location>
</feature>
<evidence type="ECO:0000256" key="1">
    <source>
        <dbReference type="SAM" id="Phobius"/>
    </source>
</evidence>
<evidence type="ECO:0000259" key="2">
    <source>
        <dbReference type="PROSITE" id="PS50930"/>
    </source>
</evidence>
<name>A0ABY8F7H7_9HYPH</name>
<dbReference type="Pfam" id="PF04397">
    <property type="entry name" value="LytTR"/>
    <property type="match status" value="1"/>
</dbReference>
<dbReference type="PROSITE" id="PS50930">
    <property type="entry name" value="HTH_LYTTR"/>
    <property type="match status" value="1"/>
</dbReference>
<accession>A0ABY8F7H7</accession>
<dbReference type="InterPro" id="IPR007492">
    <property type="entry name" value="LytTR_DNA-bd_dom"/>
</dbReference>
<feature type="transmembrane region" description="Helical" evidence="1">
    <location>
        <begin position="59"/>
        <end position="80"/>
    </location>
</feature>
<proteinExistence type="predicted"/>
<dbReference type="SMART" id="SM00850">
    <property type="entry name" value="LytTR"/>
    <property type="match status" value="1"/>
</dbReference>
<evidence type="ECO:0000313" key="3">
    <source>
        <dbReference type="EMBL" id="WFE89805.1"/>
    </source>
</evidence>
<protein>
    <submittedName>
        <fullName evidence="3">LytTR family DNA-binding domain-containing protein</fullName>
    </submittedName>
</protein>
<dbReference type="RefSeq" id="WP_265680169.1">
    <property type="nucleotide sequence ID" value="NZ_CP120863.1"/>
</dbReference>
<evidence type="ECO:0000313" key="4">
    <source>
        <dbReference type="Proteomes" id="UP001209803"/>
    </source>
</evidence>
<keyword evidence="1" id="KW-0812">Transmembrane</keyword>
<feature type="transmembrane region" description="Helical" evidence="1">
    <location>
        <begin position="92"/>
        <end position="113"/>
    </location>
</feature>
<dbReference type="Proteomes" id="UP001209803">
    <property type="component" value="Chromosome"/>
</dbReference>
<feature type="transmembrane region" description="Helical" evidence="1">
    <location>
        <begin position="21"/>
        <end position="47"/>
    </location>
</feature>
<dbReference type="GO" id="GO:0003677">
    <property type="term" value="F:DNA binding"/>
    <property type="evidence" value="ECO:0007669"/>
    <property type="project" value="UniProtKB-KW"/>
</dbReference>
<reference evidence="3 4" key="1">
    <citation type="submission" date="2023-03" db="EMBL/GenBank/DDBJ databases">
        <title>Roseibium porphyridii sp. nov. and Roseibium rhodosorbium sp. nov. isolated from marine algae, Porphyridium cruentum and Rhodosorus marinus, respectively.</title>
        <authorList>
            <person name="Lee M.W."/>
            <person name="Choi B.J."/>
            <person name="Lee J.K."/>
            <person name="Choi D.G."/>
            <person name="Baek J.H."/>
            <person name="Bayburt H."/>
            <person name="Kim J.M."/>
            <person name="Han D.M."/>
            <person name="Kim K.H."/>
            <person name="Jeon C.O."/>
        </authorList>
    </citation>
    <scope>NUCLEOTIDE SEQUENCE [LARGE SCALE GENOMIC DNA]</scope>
    <source>
        <strain evidence="3 4">KMA01</strain>
    </source>
</reference>
<dbReference type="EMBL" id="CP120863">
    <property type="protein sequence ID" value="WFE89805.1"/>
    <property type="molecule type" value="Genomic_DNA"/>
</dbReference>